<gene>
    <name evidence="2" type="ORF">PVAP13_9KG078520</name>
</gene>
<protein>
    <submittedName>
        <fullName evidence="2">Uncharacterized protein</fullName>
    </submittedName>
</protein>
<evidence type="ECO:0000313" key="2">
    <source>
        <dbReference type="EMBL" id="KAG2547311.1"/>
    </source>
</evidence>
<evidence type="ECO:0000256" key="1">
    <source>
        <dbReference type="SAM" id="MobiDB-lite"/>
    </source>
</evidence>
<dbReference type="EMBL" id="CM029053">
    <property type="protein sequence ID" value="KAG2547311.1"/>
    <property type="molecule type" value="Genomic_DNA"/>
</dbReference>
<organism evidence="2 3">
    <name type="scientific">Panicum virgatum</name>
    <name type="common">Blackwell switchgrass</name>
    <dbReference type="NCBI Taxonomy" id="38727"/>
    <lineage>
        <taxon>Eukaryota</taxon>
        <taxon>Viridiplantae</taxon>
        <taxon>Streptophyta</taxon>
        <taxon>Embryophyta</taxon>
        <taxon>Tracheophyta</taxon>
        <taxon>Spermatophyta</taxon>
        <taxon>Magnoliopsida</taxon>
        <taxon>Liliopsida</taxon>
        <taxon>Poales</taxon>
        <taxon>Poaceae</taxon>
        <taxon>PACMAD clade</taxon>
        <taxon>Panicoideae</taxon>
        <taxon>Panicodae</taxon>
        <taxon>Paniceae</taxon>
        <taxon>Panicinae</taxon>
        <taxon>Panicum</taxon>
        <taxon>Panicum sect. Hiantes</taxon>
    </lineage>
</organism>
<dbReference type="AlphaFoldDB" id="A0A8T0NBI2"/>
<accession>A0A8T0NBI2</accession>
<keyword evidence="3" id="KW-1185">Reference proteome</keyword>
<proteinExistence type="predicted"/>
<comment type="caution">
    <text evidence="2">The sequence shown here is derived from an EMBL/GenBank/DDBJ whole genome shotgun (WGS) entry which is preliminary data.</text>
</comment>
<evidence type="ECO:0000313" key="3">
    <source>
        <dbReference type="Proteomes" id="UP000823388"/>
    </source>
</evidence>
<name>A0A8T0NBI2_PANVG</name>
<dbReference type="Proteomes" id="UP000823388">
    <property type="component" value="Chromosome 9K"/>
</dbReference>
<reference evidence="2" key="1">
    <citation type="submission" date="2020-05" db="EMBL/GenBank/DDBJ databases">
        <title>WGS assembly of Panicum virgatum.</title>
        <authorList>
            <person name="Lovell J.T."/>
            <person name="Jenkins J."/>
            <person name="Shu S."/>
            <person name="Juenger T.E."/>
            <person name="Schmutz J."/>
        </authorList>
    </citation>
    <scope>NUCLEOTIDE SEQUENCE</scope>
    <source>
        <strain evidence="2">AP13</strain>
    </source>
</reference>
<feature type="compositionally biased region" description="Gly residues" evidence="1">
    <location>
        <begin position="305"/>
        <end position="315"/>
    </location>
</feature>
<feature type="region of interest" description="Disordered" evidence="1">
    <location>
        <begin position="76"/>
        <end position="115"/>
    </location>
</feature>
<sequence>MYKHSSSDRPCFGPLATPCSACDCCSTQHKGSPARRASESSPGFFYPTDRTEPPAPVTAGIDLVVVRVPNLSSVPHPVASVTAGSQEPRRRGALSPLPEQSRGKRQSGRFSCRPGAQGPRALAVIIELAAKATPMLTLCLCPSLCIGSIRSVVLQTSASGSDAAAWSWKNRRHLERQVAASPYSAAPSLGQSIATQAPGGSRKRIGTGENGASPSPPAKRNKVIWRRAPGNSLRRRASLAAAAAYCRRGHGPWPRPPPRLGRMMAKARGRSSFCPPVKRLSQPQRPRPAADRRGRGSLFRRRATAGGGRRQVGGDGDGDGDRG</sequence>
<feature type="region of interest" description="Disordered" evidence="1">
    <location>
        <begin position="266"/>
        <end position="323"/>
    </location>
</feature>
<feature type="region of interest" description="Disordered" evidence="1">
    <location>
        <begin position="182"/>
        <end position="225"/>
    </location>
</feature>